<dbReference type="InterPro" id="IPR013022">
    <property type="entry name" value="Xyl_isomerase-like_TIM-brl"/>
</dbReference>
<evidence type="ECO:0000256" key="1">
    <source>
        <dbReference type="ARBA" id="ARBA00023235"/>
    </source>
</evidence>
<name>A0ABT6L3Q5_9MYCO</name>
<dbReference type="SUPFAM" id="SSF51658">
    <property type="entry name" value="Xylose isomerase-like"/>
    <property type="match status" value="1"/>
</dbReference>
<feature type="domain" description="Xylose isomerase-like TIM barrel" evidence="3">
    <location>
        <begin position="27"/>
        <end position="257"/>
    </location>
</feature>
<comment type="caution">
    <text evidence="4">The sequence shown here is derived from an EMBL/GenBank/DDBJ whole genome shotgun (WGS) entry which is preliminary data.</text>
</comment>
<dbReference type="EC" id="5.3.1.22" evidence="4"/>
<dbReference type="EMBL" id="JARXVE010000005">
    <property type="protein sequence ID" value="MDH6196640.1"/>
    <property type="molecule type" value="Genomic_DNA"/>
</dbReference>
<reference evidence="4 5" key="1">
    <citation type="submission" date="2023-04" db="EMBL/GenBank/DDBJ databases">
        <title>Forest soil microbial communities from Buena Vista Peninsula, Colon Province, Panama.</title>
        <authorList>
            <person name="Bouskill N."/>
        </authorList>
    </citation>
    <scope>NUCLEOTIDE SEQUENCE [LARGE SCALE GENOMIC DNA]</scope>
    <source>
        <strain evidence="4 5">AC80</strain>
    </source>
</reference>
<evidence type="ECO:0000259" key="3">
    <source>
        <dbReference type="Pfam" id="PF01261"/>
    </source>
</evidence>
<dbReference type="PANTHER" id="PTHR43489:SF6">
    <property type="entry name" value="HYDROXYPYRUVATE ISOMERASE-RELATED"/>
    <property type="match status" value="1"/>
</dbReference>
<dbReference type="PIRSF" id="PIRSF006241">
    <property type="entry name" value="HyI"/>
    <property type="match status" value="1"/>
</dbReference>
<evidence type="ECO:0000256" key="2">
    <source>
        <dbReference type="PIRNR" id="PIRNR006241"/>
    </source>
</evidence>
<dbReference type="Gene3D" id="3.20.20.150">
    <property type="entry name" value="Divalent-metal-dependent TIM barrel enzymes"/>
    <property type="match status" value="1"/>
</dbReference>
<comment type="similarity">
    <text evidence="2">Belongs to the hyi family.</text>
</comment>
<dbReference type="PANTHER" id="PTHR43489">
    <property type="entry name" value="ISOMERASE"/>
    <property type="match status" value="1"/>
</dbReference>
<dbReference type="InterPro" id="IPR050417">
    <property type="entry name" value="Sugar_Epim/Isomerase"/>
</dbReference>
<protein>
    <submittedName>
        <fullName evidence="4">Hydroxypyruvate isomerase</fullName>
        <ecNumber evidence="4">5.3.1.22</ecNumber>
    </submittedName>
</protein>
<organism evidence="4 5">
    <name type="scientific">Mycolicibacterium frederiksbergense</name>
    <dbReference type="NCBI Taxonomy" id="117567"/>
    <lineage>
        <taxon>Bacteria</taxon>
        <taxon>Bacillati</taxon>
        <taxon>Actinomycetota</taxon>
        <taxon>Actinomycetes</taxon>
        <taxon>Mycobacteriales</taxon>
        <taxon>Mycobacteriaceae</taxon>
        <taxon>Mycolicibacterium</taxon>
    </lineage>
</organism>
<dbReference type="RefSeq" id="WP_280833267.1">
    <property type="nucleotide sequence ID" value="NZ_JARXVE010000005.1"/>
</dbReference>
<dbReference type="GO" id="GO:0008903">
    <property type="term" value="F:hydroxypyruvate isomerase activity"/>
    <property type="evidence" value="ECO:0007669"/>
    <property type="project" value="UniProtKB-EC"/>
</dbReference>
<accession>A0ABT6L3Q5</accession>
<gene>
    <name evidence="4" type="ORF">M2272_003293</name>
</gene>
<sequence length="278" mass="29529">MHTATSHFVVNCSILFDDLPLLQRPHAAREAGFEAVEFWWPFSDPVPRDTAVDAFVRAVTDAGVHLTALNFAGGDMAAGERGLLSDPAQRQIFRDNVDVAIGIANQLGTKAFNALYGNRRDGLDPHIQDEVAVDNLAHAGRLAHGLDAAILIEPLSGVPGYPLLTAADAIAVIDRVSNETGVAALRLLADLYHLHVNGDDVAAVIDHYVDRIGHVQIADAPGRGAPGTGGMNIAGHLAHLGIRGYRGNVSLEYRAGGTDPFGWLPPAQRRASPWTSPG</sequence>
<keyword evidence="5" id="KW-1185">Reference proteome</keyword>
<keyword evidence="1 2" id="KW-0413">Isomerase</keyword>
<evidence type="ECO:0000313" key="4">
    <source>
        <dbReference type="EMBL" id="MDH6196640.1"/>
    </source>
</evidence>
<dbReference type="Proteomes" id="UP001160130">
    <property type="component" value="Unassembled WGS sequence"/>
</dbReference>
<dbReference type="Pfam" id="PF01261">
    <property type="entry name" value="AP_endonuc_2"/>
    <property type="match status" value="1"/>
</dbReference>
<evidence type="ECO:0000313" key="5">
    <source>
        <dbReference type="Proteomes" id="UP001160130"/>
    </source>
</evidence>
<dbReference type="InterPro" id="IPR036237">
    <property type="entry name" value="Xyl_isomerase-like_sf"/>
</dbReference>
<proteinExistence type="inferred from homology"/>
<dbReference type="InterPro" id="IPR026040">
    <property type="entry name" value="HyI-like"/>
</dbReference>